<protein>
    <submittedName>
        <fullName evidence="1">Uncharacterized protein</fullName>
    </submittedName>
</protein>
<sequence>MNTQFTQMTLPCKWAYNQQHGKFKKLSFRKSLKTCYYFQPPPSHPKSCRIARTPNANSKGKKCPANCKRQNQKKIQCTDSQSHHPVRLELLITTYFNHQLPSQ</sequence>
<evidence type="ECO:0000313" key="1">
    <source>
        <dbReference type="EMBL" id="MBW85903.1"/>
    </source>
</evidence>
<dbReference type="EMBL" id="GGEC01005420">
    <property type="protein sequence ID" value="MBW85903.1"/>
    <property type="molecule type" value="Transcribed_RNA"/>
</dbReference>
<proteinExistence type="predicted"/>
<dbReference type="AlphaFoldDB" id="A0A2P2IXG9"/>
<reference evidence="1" key="1">
    <citation type="submission" date="2018-02" db="EMBL/GenBank/DDBJ databases">
        <title>Rhizophora mucronata_Transcriptome.</title>
        <authorList>
            <person name="Meera S.P."/>
            <person name="Sreeshan A."/>
            <person name="Augustine A."/>
        </authorList>
    </citation>
    <scope>NUCLEOTIDE SEQUENCE</scope>
    <source>
        <tissue evidence="1">Leaf</tissue>
    </source>
</reference>
<organism evidence="1">
    <name type="scientific">Rhizophora mucronata</name>
    <name type="common">Asiatic mangrove</name>
    <dbReference type="NCBI Taxonomy" id="61149"/>
    <lineage>
        <taxon>Eukaryota</taxon>
        <taxon>Viridiplantae</taxon>
        <taxon>Streptophyta</taxon>
        <taxon>Embryophyta</taxon>
        <taxon>Tracheophyta</taxon>
        <taxon>Spermatophyta</taxon>
        <taxon>Magnoliopsida</taxon>
        <taxon>eudicotyledons</taxon>
        <taxon>Gunneridae</taxon>
        <taxon>Pentapetalae</taxon>
        <taxon>rosids</taxon>
        <taxon>fabids</taxon>
        <taxon>Malpighiales</taxon>
        <taxon>Rhizophoraceae</taxon>
        <taxon>Rhizophora</taxon>
    </lineage>
</organism>
<accession>A0A2P2IXG9</accession>
<name>A0A2P2IXG9_RHIMU</name>